<name>A0A5N6BIT4_9ACTN</name>
<keyword evidence="2" id="KW-1185">Reference proteome</keyword>
<dbReference type="AlphaFoldDB" id="A0A5N6BIT4"/>
<dbReference type="Proteomes" id="UP000313066">
    <property type="component" value="Unassembled WGS sequence"/>
</dbReference>
<proteinExistence type="predicted"/>
<evidence type="ECO:0000313" key="1">
    <source>
        <dbReference type="EMBL" id="KAB8180362.1"/>
    </source>
</evidence>
<reference evidence="1 2" key="1">
    <citation type="submission" date="2019-10" db="EMBL/GenBank/DDBJ databases">
        <title>Nonomuraea sp. nov., isolated from Phyllanthus amarus.</title>
        <authorList>
            <person name="Klykleung N."/>
            <person name="Tanasupawat S."/>
        </authorList>
    </citation>
    <scope>NUCLEOTIDE SEQUENCE [LARGE SCALE GENOMIC DNA]</scope>
    <source>
        <strain evidence="1 2">CR1-09</strain>
    </source>
</reference>
<dbReference type="EMBL" id="VDMA02000022">
    <property type="protein sequence ID" value="KAB8180362.1"/>
    <property type="molecule type" value="Genomic_DNA"/>
</dbReference>
<comment type="caution">
    <text evidence="1">The sequence shown here is derived from an EMBL/GenBank/DDBJ whole genome shotgun (WGS) entry which is preliminary data.</text>
</comment>
<evidence type="ECO:0000313" key="2">
    <source>
        <dbReference type="Proteomes" id="UP000313066"/>
    </source>
</evidence>
<sequence length="61" mass="6426">MKVLLEILRVIDDALPGGSDIRAGLRRFLHATLAELDSAVGAFACSHPGPWPAHALHVGSV</sequence>
<protein>
    <submittedName>
        <fullName evidence="1">Uncharacterized protein</fullName>
    </submittedName>
</protein>
<accession>A0A5N6BIT4</accession>
<organism evidence="1 2">
    <name type="scientific">Microbispora catharanthi</name>
    <dbReference type="NCBI Taxonomy" id="1712871"/>
    <lineage>
        <taxon>Bacteria</taxon>
        <taxon>Bacillati</taxon>
        <taxon>Actinomycetota</taxon>
        <taxon>Actinomycetes</taxon>
        <taxon>Streptosporangiales</taxon>
        <taxon>Streptosporangiaceae</taxon>
        <taxon>Microbispora</taxon>
    </lineage>
</organism>
<dbReference type="RefSeq" id="WP_139579101.1">
    <property type="nucleotide sequence ID" value="NZ_VDMA02000022.1"/>
</dbReference>
<gene>
    <name evidence="1" type="ORF">FH610_032730</name>
</gene>